<dbReference type="InterPro" id="IPR041916">
    <property type="entry name" value="Anti_sigma_zinc_sf"/>
</dbReference>
<feature type="domain" description="Putative zinc-finger" evidence="1">
    <location>
        <begin position="8"/>
        <end position="41"/>
    </location>
</feature>
<evidence type="ECO:0000259" key="1">
    <source>
        <dbReference type="Pfam" id="PF13490"/>
    </source>
</evidence>
<dbReference type="Gene3D" id="1.10.10.1320">
    <property type="entry name" value="Anti-sigma factor, zinc-finger domain"/>
    <property type="match status" value="1"/>
</dbReference>
<organism evidence="2 3">
    <name type="scientific">Acidiferrimicrobium australe</name>
    <dbReference type="NCBI Taxonomy" id="2664430"/>
    <lineage>
        <taxon>Bacteria</taxon>
        <taxon>Bacillati</taxon>
        <taxon>Actinomycetota</taxon>
        <taxon>Acidimicrobiia</taxon>
        <taxon>Acidimicrobiales</taxon>
        <taxon>Acidimicrobiaceae</taxon>
        <taxon>Acidiferrimicrobium</taxon>
    </lineage>
</organism>
<sequence length="81" mass="9105">MSFEDLPCRDFVELATDYLEGALGPEQRLVVELHLGFCRPCVDYLDDMRAAIAAAGALRRTDVPEPVVEPLLEAFRALRDR</sequence>
<dbReference type="Proteomes" id="UP000437736">
    <property type="component" value="Unassembled WGS sequence"/>
</dbReference>
<dbReference type="EMBL" id="WJHE01000616">
    <property type="protein sequence ID" value="MST33502.1"/>
    <property type="molecule type" value="Genomic_DNA"/>
</dbReference>
<gene>
    <name evidence="2" type="ORF">GHK86_12325</name>
</gene>
<proteinExistence type="predicted"/>
<keyword evidence="3" id="KW-1185">Reference proteome</keyword>
<name>A0ABW9QUX6_9ACTN</name>
<protein>
    <submittedName>
        <fullName evidence="2">Anti-sigma factor</fullName>
    </submittedName>
</protein>
<evidence type="ECO:0000313" key="2">
    <source>
        <dbReference type="EMBL" id="MST33502.1"/>
    </source>
</evidence>
<dbReference type="Pfam" id="PF13490">
    <property type="entry name" value="zf-HC2"/>
    <property type="match status" value="1"/>
</dbReference>
<evidence type="ECO:0000313" key="3">
    <source>
        <dbReference type="Proteomes" id="UP000437736"/>
    </source>
</evidence>
<comment type="caution">
    <text evidence="2">The sequence shown here is derived from an EMBL/GenBank/DDBJ whole genome shotgun (WGS) entry which is preliminary data.</text>
</comment>
<accession>A0ABW9QUX6</accession>
<reference evidence="2 3" key="1">
    <citation type="submission" date="2019-11" db="EMBL/GenBank/DDBJ databases">
        <title>Acidiferrimicrobium australis gen. nov., sp. nov., an acidophilic and obligately heterotrophic, member of the Actinobacteria that catalyses dissimilatory oxido- reduction of iron isolated from metal-rich acidic water in Chile.</title>
        <authorList>
            <person name="Gonzalez D."/>
            <person name="Huber K."/>
            <person name="Hedrich S."/>
            <person name="Rojas-Villalobos C."/>
            <person name="Quatrini R."/>
            <person name="Dinamarca M.A."/>
            <person name="Schwarz A."/>
            <person name="Canales C."/>
            <person name="Nancucheo I."/>
        </authorList>
    </citation>
    <scope>NUCLEOTIDE SEQUENCE [LARGE SCALE GENOMIC DNA]</scope>
    <source>
        <strain evidence="2 3">USS-CCA1</strain>
    </source>
</reference>
<dbReference type="InterPro" id="IPR027383">
    <property type="entry name" value="Znf_put"/>
</dbReference>